<accession>A0A0B0H7C3</accession>
<evidence type="ECO:0000313" key="3">
    <source>
        <dbReference type="Proteomes" id="UP000030856"/>
    </source>
</evidence>
<gene>
    <name evidence="2" type="ORF">JV46_21300</name>
</gene>
<dbReference type="eggNOG" id="ENOG50308Y1">
    <property type="taxonomic scope" value="Bacteria"/>
</dbReference>
<protein>
    <submittedName>
        <fullName evidence="2">Uncharacterized protein</fullName>
    </submittedName>
</protein>
<organism evidence="2 3">
    <name type="scientific">Solemya velum gill symbiont</name>
    <dbReference type="NCBI Taxonomy" id="2340"/>
    <lineage>
        <taxon>Bacteria</taxon>
        <taxon>Pseudomonadati</taxon>
        <taxon>Pseudomonadota</taxon>
        <taxon>Gammaproteobacteria</taxon>
        <taxon>sulfur-oxidizing symbionts</taxon>
    </lineage>
</organism>
<comment type="caution">
    <text evidence="2">The sequence shown here is derived from an EMBL/GenBank/DDBJ whole genome shotgun (WGS) entry which is preliminary data.</text>
</comment>
<dbReference type="Proteomes" id="UP000030856">
    <property type="component" value="Unassembled WGS sequence"/>
</dbReference>
<dbReference type="RefSeq" id="WP_052131996.1">
    <property type="nucleotide sequence ID" value="NZ_JRAA01000001.1"/>
</dbReference>
<dbReference type="AlphaFoldDB" id="A0A0B0H7C3"/>
<dbReference type="OrthoDB" id="6117634at2"/>
<name>A0A0B0H7C3_SOVGS</name>
<feature type="chain" id="PRO_5002074672" evidence="1">
    <location>
        <begin position="21"/>
        <end position="208"/>
    </location>
</feature>
<keyword evidence="1" id="KW-0732">Signal</keyword>
<sequence length="208" mass="23338">MNYQKLLFGILLFSVLVSNAAAVNLLNPESSGKPQIDDPDPSRFSVCYGNTCHTVEHISLSPQQWEAVREFFLPLAETPEQERSQIANAIAYLEVEVGKQINSLGDRGGNLKGFGSSSNQLDCVDESTNSTSYMRMMEKDGLFQFHRVDKKRQRGFLIIGGWPHSTAAIQETGSGKRWAVDSWFHDNGTKPDIVTMKKWKAGWRPENN</sequence>
<dbReference type="EMBL" id="JRAA01000001">
    <property type="protein sequence ID" value="KHF26093.1"/>
    <property type="molecule type" value="Genomic_DNA"/>
</dbReference>
<feature type="signal peptide" evidence="1">
    <location>
        <begin position="1"/>
        <end position="20"/>
    </location>
</feature>
<keyword evidence="3" id="KW-1185">Reference proteome</keyword>
<reference evidence="2 3" key="1">
    <citation type="journal article" date="2014" name="BMC Genomics">
        <title>The genome of the intracellular bacterium of the coastal bivalve, Solemya velum: a blueprint for thriving in and out of symbiosis.</title>
        <authorList>
            <person name="Dmytrenko O."/>
            <person name="Russell S.L."/>
            <person name="Loo W.T."/>
            <person name="Fontanez K.M."/>
            <person name="Liao L."/>
            <person name="Roeselers G."/>
            <person name="Sharma R."/>
            <person name="Stewart F.J."/>
            <person name="Newton I.L."/>
            <person name="Woyke T."/>
            <person name="Wu D."/>
            <person name="Lang J.M."/>
            <person name="Eisen J.A."/>
            <person name="Cavanaugh C.M."/>
        </authorList>
    </citation>
    <scope>NUCLEOTIDE SEQUENCE [LARGE SCALE GENOMIC DNA]</scope>
    <source>
        <strain evidence="2 3">WH</strain>
    </source>
</reference>
<dbReference type="STRING" id="2340.JV46_21300"/>
<evidence type="ECO:0000256" key="1">
    <source>
        <dbReference type="SAM" id="SignalP"/>
    </source>
</evidence>
<evidence type="ECO:0000313" key="2">
    <source>
        <dbReference type="EMBL" id="KHF26093.1"/>
    </source>
</evidence>
<proteinExistence type="predicted"/>